<evidence type="ECO:0000313" key="2">
    <source>
        <dbReference type="Proteomes" id="UP001064971"/>
    </source>
</evidence>
<dbReference type="EMBL" id="AP026560">
    <property type="protein sequence ID" value="BDP41183.1"/>
    <property type="molecule type" value="Genomic_DNA"/>
</dbReference>
<keyword evidence="2" id="KW-1185">Reference proteome</keyword>
<proteinExistence type="predicted"/>
<protein>
    <recommendedName>
        <fullName evidence="3">HNH endonuclease</fullName>
    </recommendedName>
</protein>
<sequence length="147" mass="17002">MGKSASQKQALKHQVAWKSNGKCYYCGSVPDEYTGAGKDGIGGHLEHQDPYLPYEEYWSPRNLVLSCWTCNEEKGYGRLPGVRGPNVNLNSEQYLDLVRRRREDPNYLFYGMRLLALRRAMYEAESDSDVRSEIRSPWYKVELPEES</sequence>
<evidence type="ECO:0008006" key="3">
    <source>
        <dbReference type="Google" id="ProtNLM"/>
    </source>
</evidence>
<dbReference type="Gene3D" id="1.10.30.50">
    <property type="match status" value="1"/>
</dbReference>
<evidence type="ECO:0000313" key="1">
    <source>
        <dbReference type="EMBL" id="BDP41183.1"/>
    </source>
</evidence>
<accession>A0ABN6RGK8</accession>
<name>A0ABN6RGK8_9DEIO</name>
<dbReference type="Proteomes" id="UP001064971">
    <property type="component" value="Chromosome"/>
</dbReference>
<organism evidence="1 2">
    <name type="scientific">Deinococcus aetherius</name>
    <dbReference type="NCBI Taxonomy" id="200252"/>
    <lineage>
        <taxon>Bacteria</taxon>
        <taxon>Thermotogati</taxon>
        <taxon>Deinococcota</taxon>
        <taxon>Deinococci</taxon>
        <taxon>Deinococcales</taxon>
        <taxon>Deinococcaceae</taxon>
        <taxon>Deinococcus</taxon>
    </lineage>
</organism>
<gene>
    <name evidence="1" type="ORF">DAETH_11520</name>
</gene>
<reference evidence="1" key="1">
    <citation type="submission" date="2022-07" db="EMBL/GenBank/DDBJ databases">
        <title>Complete Genome Sequence of the Radioresistant Bacterium Deinococcus aetherius ST0316, Isolated from the Air Dust collected in Lower Stratosphere above Japan.</title>
        <authorList>
            <person name="Satoh K."/>
            <person name="Hagiwara K."/>
            <person name="Katsumata K."/>
            <person name="Kubo A."/>
            <person name="Yokobori S."/>
            <person name="Yamagishi A."/>
            <person name="Oono Y."/>
            <person name="Narumi I."/>
        </authorList>
    </citation>
    <scope>NUCLEOTIDE SEQUENCE</scope>
    <source>
        <strain evidence="1">ST0316</strain>
    </source>
</reference>